<dbReference type="Proteomes" id="UP000607197">
    <property type="component" value="Unassembled WGS sequence"/>
</dbReference>
<proteinExistence type="predicted"/>
<protein>
    <recommendedName>
        <fullName evidence="3">HK97 gp10 family phage protein</fullName>
    </recommendedName>
</protein>
<reference evidence="1" key="2">
    <citation type="submission" date="2020-09" db="EMBL/GenBank/DDBJ databases">
        <authorList>
            <person name="Sun Q."/>
            <person name="Ohkuma M."/>
        </authorList>
    </citation>
    <scope>NUCLEOTIDE SEQUENCE</scope>
    <source>
        <strain evidence="1">JCM 19596</strain>
    </source>
</reference>
<organism evidence="1 2">
    <name type="scientific">Halocalculus aciditolerans</name>
    <dbReference type="NCBI Taxonomy" id="1383812"/>
    <lineage>
        <taxon>Archaea</taxon>
        <taxon>Methanobacteriati</taxon>
        <taxon>Methanobacteriota</taxon>
        <taxon>Stenosarchaea group</taxon>
        <taxon>Halobacteria</taxon>
        <taxon>Halobacteriales</taxon>
        <taxon>Halobacteriaceae</taxon>
        <taxon>Halocalculus</taxon>
    </lineage>
</organism>
<keyword evidence="2" id="KW-1185">Reference proteome</keyword>
<dbReference type="AlphaFoldDB" id="A0A830FH13"/>
<dbReference type="Pfam" id="PF04883">
    <property type="entry name" value="HK97-gp10_like"/>
    <property type="match status" value="1"/>
</dbReference>
<dbReference type="RefSeq" id="WP_229773936.1">
    <property type="nucleotide sequence ID" value="NZ_BMPG01000001.1"/>
</dbReference>
<gene>
    <name evidence="1" type="ORF">GCM10009039_11570</name>
</gene>
<comment type="caution">
    <text evidence="1">The sequence shown here is derived from an EMBL/GenBank/DDBJ whole genome shotgun (WGS) entry which is preliminary data.</text>
</comment>
<dbReference type="EMBL" id="BMPG01000001">
    <property type="protein sequence ID" value="GGL55137.1"/>
    <property type="molecule type" value="Genomic_DNA"/>
</dbReference>
<name>A0A830FH13_9EURY</name>
<dbReference type="InterPro" id="IPR010064">
    <property type="entry name" value="HK97-gp10_tail"/>
</dbReference>
<evidence type="ECO:0008006" key="3">
    <source>
        <dbReference type="Google" id="ProtNLM"/>
    </source>
</evidence>
<evidence type="ECO:0000313" key="1">
    <source>
        <dbReference type="EMBL" id="GGL55137.1"/>
    </source>
</evidence>
<accession>A0A830FH13</accession>
<sequence>MANGPIKIEWENGHAPKDVKQRLRRLVEELRSELKGAMEWAVDKIEATAKKLAPVDTGRLRSDINNAVNRIARDAVRGRVGNSVEYAPVQEYVYNPYLGPALEAHVVEIRDHFERVVSEVCGEVSRS</sequence>
<reference evidence="1" key="1">
    <citation type="journal article" date="2014" name="Int. J. Syst. Evol. Microbiol.">
        <title>Complete genome sequence of Corynebacterium casei LMG S-19264T (=DSM 44701T), isolated from a smear-ripened cheese.</title>
        <authorList>
            <consortium name="US DOE Joint Genome Institute (JGI-PGF)"/>
            <person name="Walter F."/>
            <person name="Albersmeier A."/>
            <person name="Kalinowski J."/>
            <person name="Ruckert C."/>
        </authorList>
    </citation>
    <scope>NUCLEOTIDE SEQUENCE</scope>
    <source>
        <strain evidence="1">JCM 19596</strain>
    </source>
</reference>
<evidence type="ECO:0000313" key="2">
    <source>
        <dbReference type="Proteomes" id="UP000607197"/>
    </source>
</evidence>